<keyword evidence="6 9" id="KW-0863">Zinc-finger</keyword>
<dbReference type="Pfam" id="PF01485">
    <property type="entry name" value="IBR"/>
    <property type="match status" value="1"/>
</dbReference>
<dbReference type="GO" id="GO:0061630">
    <property type="term" value="F:ubiquitin protein ligase activity"/>
    <property type="evidence" value="ECO:0007669"/>
    <property type="project" value="UniProtKB-EC"/>
</dbReference>
<dbReference type="EC" id="2.3.2.31" evidence="2"/>
<evidence type="ECO:0000256" key="2">
    <source>
        <dbReference type="ARBA" id="ARBA00012251"/>
    </source>
</evidence>
<dbReference type="Gene3D" id="1.20.120.1750">
    <property type="match status" value="1"/>
</dbReference>
<dbReference type="PANTHER" id="PTHR11685">
    <property type="entry name" value="RBR FAMILY RING FINGER AND IBR DOMAIN-CONTAINING"/>
    <property type="match status" value="1"/>
</dbReference>
<keyword evidence="13" id="KW-1185">Reference proteome</keyword>
<sequence>MLSAREKRPKANSQKHADDKRMHADKLKFKLKTKNSDQASHSRQREAAAAAAAARIASSDEDDASSNGDDEDSLDFDPSYYDNTDEDMLDGASADCRSQPQHQEYETLSVPQVEQLLNEAVEAACSALELRPATARRLLIAYNWNLAALETEWRRDRRAVMQKARILPPDPCVSGAQRPPLGAPMPKPQVMQPGIACQICCLPTSPNVTVKGLACGHVFCTDCWQAYVATQLQASKADVQCMERDCALLATDDLVLACLTDPAVRRRFHEVSFRAQISSHPQLAFCTRSDCTGVLRAKQRDARLVVCAQCKSAFCFACGLDYHAPTDCALIKRWLLKCRDDSETANYISAHTKDCPKCGVCIEKNGGCNHMQCFKCRFDFCWVCLGDWRQHGKDFYECSKYKENPSMLSEAAAGAQAREALRKYLHYFTRWDNHGKSLRLEADALKKIRDRIEERVMLSEGTWIDWQYLIVAAEMLRRCRYTLQYTYPYAYFLPKGHVRKELFEYQQAMLEKAVEDLSFLIERADLSDRSHRGQVENQMFHCEKMREFLPEGLRLNTRTAGLGSSKDTWPPTLTGFNRANASLYRQLKKRRGQVREMERRWPLISLIRGCLAEGPEFPTERARALPASGSELKHPSLASDI</sequence>
<dbReference type="SUPFAM" id="SSF57850">
    <property type="entry name" value="RING/U-box"/>
    <property type="match status" value="3"/>
</dbReference>
<dbReference type="FunFam" id="1.20.120.1750:FF:000002">
    <property type="entry name" value="RBR-type E3 ubiquitin transferase"/>
    <property type="match status" value="1"/>
</dbReference>
<feature type="compositionally biased region" description="Low complexity" evidence="10">
    <location>
        <begin position="47"/>
        <end position="57"/>
    </location>
</feature>
<dbReference type="WBParaSite" id="maker-uti_cns_0006661-snap-gene-0.12-mRNA-1">
    <property type="protein sequence ID" value="maker-uti_cns_0006661-snap-gene-0.12-mRNA-1"/>
    <property type="gene ID" value="maker-uti_cns_0006661-snap-gene-0.12"/>
</dbReference>
<dbReference type="PROSITE" id="PS50089">
    <property type="entry name" value="ZF_RING_2"/>
    <property type="match status" value="1"/>
</dbReference>
<organism evidence="13 14">
    <name type="scientific">Macrostomum lignano</name>
    <dbReference type="NCBI Taxonomy" id="282301"/>
    <lineage>
        <taxon>Eukaryota</taxon>
        <taxon>Metazoa</taxon>
        <taxon>Spiralia</taxon>
        <taxon>Lophotrochozoa</taxon>
        <taxon>Platyhelminthes</taxon>
        <taxon>Rhabditophora</taxon>
        <taxon>Macrostomorpha</taxon>
        <taxon>Macrostomida</taxon>
        <taxon>Macrostomidae</taxon>
        <taxon>Macrostomum</taxon>
    </lineage>
</organism>
<evidence type="ECO:0000313" key="13">
    <source>
        <dbReference type="Proteomes" id="UP000095280"/>
    </source>
</evidence>
<evidence type="ECO:0000256" key="5">
    <source>
        <dbReference type="ARBA" id="ARBA00022737"/>
    </source>
</evidence>
<evidence type="ECO:0000256" key="9">
    <source>
        <dbReference type="PROSITE-ProRule" id="PRU00175"/>
    </source>
</evidence>
<evidence type="ECO:0000259" key="11">
    <source>
        <dbReference type="PROSITE" id="PS50089"/>
    </source>
</evidence>
<evidence type="ECO:0000256" key="4">
    <source>
        <dbReference type="ARBA" id="ARBA00022723"/>
    </source>
</evidence>
<dbReference type="Pfam" id="PF22191">
    <property type="entry name" value="IBR_1"/>
    <property type="match status" value="1"/>
</dbReference>
<evidence type="ECO:0000256" key="6">
    <source>
        <dbReference type="ARBA" id="ARBA00022771"/>
    </source>
</evidence>
<dbReference type="GO" id="GO:0016567">
    <property type="term" value="P:protein ubiquitination"/>
    <property type="evidence" value="ECO:0007669"/>
    <property type="project" value="InterPro"/>
</dbReference>
<evidence type="ECO:0000256" key="3">
    <source>
        <dbReference type="ARBA" id="ARBA00022679"/>
    </source>
</evidence>
<evidence type="ECO:0000259" key="12">
    <source>
        <dbReference type="PROSITE" id="PS51873"/>
    </source>
</evidence>
<accession>A0A1I8HKJ1</accession>
<keyword evidence="5" id="KW-0677">Repeat</keyword>
<dbReference type="Proteomes" id="UP000095280">
    <property type="component" value="Unplaced"/>
</dbReference>
<dbReference type="PROSITE" id="PS51873">
    <property type="entry name" value="TRIAD"/>
    <property type="match status" value="1"/>
</dbReference>
<reference evidence="14" key="1">
    <citation type="submission" date="2016-11" db="UniProtKB">
        <authorList>
            <consortium name="WormBaseParasite"/>
        </authorList>
    </citation>
    <scope>IDENTIFICATION</scope>
</reference>
<dbReference type="InterPro" id="IPR001841">
    <property type="entry name" value="Znf_RING"/>
</dbReference>
<dbReference type="CDD" id="cd20360">
    <property type="entry name" value="Rcat_RBR_TRIAD1"/>
    <property type="match status" value="1"/>
</dbReference>
<name>A0A1I8HKJ1_9PLAT</name>
<comment type="catalytic activity">
    <reaction evidence="1">
        <text>[E2 ubiquitin-conjugating enzyme]-S-ubiquitinyl-L-cysteine + [acceptor protein]-L-lysine = [E2 ubiquitin-conjugating enzyme]-L-cysteine + [acceptor protein]-N(6)-ubiquitinyl-L-lysine.</text>
        <dbReference type="EC" id="2.3.2.31"/>
    </reaction>
</comment>
<evidence type="ECO:0000313" key="14">
    <source>
        <dbReference type="WBParaSite" id="maker-uti_cns_0006661-snap-gene-0.12-mRNA-1"/>
    </source>
</evidence>
<dbReference type="InterPro" id="IPR047556">
    <property type="entry name" value="Rcat_RBR_TRIAD1"/>
</dbReference>
<dbReference type="GO" id="GO:0008270">
    <property type="term" value="F:zinc ion binding"/>
    <property type="evidence" value="ECO:0007669"/>
    <property type="project" value="UniProtKB-KW"/>
</dbReference>
<dbReference type="Gene3D" id="3.30.40.10">
    <property type="entry name" value="Zinc/RING finger domain, C3HC4 (zinc finger)"/>
    <property type="match status" value="1"/>
</dbReference>
<feature type="domain" description="RING-type" evidence="11">
    <location>
        <begin position="197"/>
        <end position="241"/>
    </location>
</feature>
<feature type="domain" description="RING-type" evidence="12">
    <location>
        <begin position="193"/>
        <end position="402"/>
    </location>
</feature>
<proteinExistence type="predicted"/>
<keyword evidence="4" id="KW-0479">Metal-binding</keyword>
<dbReference type="SMART" id="SM00647">
    <property type="entry name" value="IBR"/>
    <property type="match status" value="2"/>
</dbReference>
<feature type="region of interest" description="Disordered" evidence="10">
    <location>
        <begin position="1"/>
        <end position="104"/>
    </location>
</feature>
<keyword evidence="7" id="KW-0833">Ubl conjugation pathway</keyword>
<evidence type="ECO:0000256" key="1">
    <source>
        <dbReference type="ARBA" id="ARBA00001798"/>
    </source>
</evidence>
<dbReference type="InterPro" id="IPR002867">
    <property type="entry name" value="IBR_dom"/>
</dbReference>
<evidence type="ECO:0000256" key="10">
    <source>
        <dbReference type="SAM" id="MobiDB-lite"/>
    </source>
</evidence>
<dbReference type="InterPro" id="IPR044066">
    <property type="entry name" value="TRIAD_supradom"/>
</dbReference>
<dbReference type="AlphaFoldDB" id="A0A1I8HKJ1"/>
<feature type="compositionally biased region" description="Basic and acidic residues" evidence="10">
    <location>
        <begin position="15"/>
        <end position="28"/>
    </location>
</feature>
<dbReference type="InterPro" id="IPR045840">
    <property type="entry name" value="Ariadne"/>
</dbReference>
<dbReference type="InterPro" id="IPR031127">
    <property type="entry name" value="E3_UB_ligase_RBR"/>
</dbReference>
<feature type="compositionally biased region" description="Acidic residues" evidence="10">
    <location>
        <begin position="59"/>
        <end position="75"/>
    </location>
</feature>
<protein>
    <recommendedName>
        <fullName evidence="2">RBR-type E3 ubiquitin transferase</fullName>
        <ecNumber evidence="2">2.3.2.31</ecNumber>
    </recommendedName>
</protein>
<dbReference type="InterPro" id="IPR013083">
    <property type="entry name" value="Znf_RING/FYVE/PHD"/>
</dbReference>
<evidence type="ECO:0000256" key="7">
    <source>
        <dbReference type="ARBA" id="ARBA00022786"/>
    </source>
</evidence>
<keyword evidence="3" id="KW-0808">Transferase</keyword>
<dbReference type="Pfam" id="PF19422">
    <property type="entry name" value="Ariadne"/>
    <property type="match status" value="1"/>
</dbReference>
<evidence type="ECO:0000256" key="8">
    <source>
        <dbReference type="ARBA" id="ARBA00022833"/>
    </source>
</evidence>
<keyword evidence="8" id="KW-0862">Zinc</keyword>